<dbReference type="InterPro" id="IPR001367">
    <property type="entry name" value="Fe_dep_repressor"/>
</dbReference>
<dbReference type="SUPFAM" id="SSF46785">
    <property type="entry name" value="Winged helix' DNA-binding domain"/>
    <property type="match status" value="1"/>
</dbReference>
<proteinExistence type="inferred from homology"/>
<dbReference type="InterPro" id="IPR022687">
    <property type="entry name" value="HTH_DTXR"/>
</dbReference>
<evidence type="ECO:0000256" key="4">
    <source>
        <dbReference type="ARBA" id="ARBA00022490"/>
    </source>
</evidence>
<evidence type="ECO:0000256" key="2">
    <source>
        <dbReference type="ARBA" id="ARBA00007871"/>
    </source>
</evidence>
<dbReference type="GO" id="GO:0003677">
    <property type="term" value="F:DNA binding"/>
    <property type="evidence" value="ECO:0007669"/>
    <property type="project" value="UniProtKB-KW"/>
</dbReference>
<evidence type="ECO:0000256" key="3">
    <source>
        <dbReference type="ARBA" id="ARBA00011738"/>
    </source>
</evidence>
<dbReference type="InterPro" id="IPR007167">
    <property type="entry name" value="Fe-transptr_FeoA-like"/>
</dbReference>
<dbReference type="GO" id="GO:0046914">
    <property type="term" value="F:transition metal ion binding"/>
    <property type="evidence" value="ECO:0007669"/>
    <property type="project" value="InterPro"/>
</dbReference>
<evidence type="ECO:0000256" key="6">
    <source>
        <dbReference type="ARBA" id="ARBA00023015"/>
    </source>
</evidence>
<keyword evidence="4" id="KW-0963">Cytoplasm</keyword>
<protein>
    <recommendedName>
        <fullName evidence="11">Manganese transport regulator</fullName>
    </recommendedName>
</protein>
<keyword evidence="6" id="KW-0805">Transcription regulation</keyword>
<dbReference type="InterPro" id="IPR036388">
    <property type="entry name" value="WH-like_DNA-bd_sf"/>
</dbReference>
<dbReference type="InterPro" id="IPR036421">
    <property type="entry name" value="Fe_dep_repressor_sf"/>
</dbReference>
<dbReference type="FunFam" id="1.10.60.10:FF:000004">
    <property type="entry name" value="DtxR family transcriptional regulator"/>
    <property type="match status" value="1"/>
</dbReference>
<dbReference type="PANTHER" id="PTHR33238:SF11">
    <property type="entry name" value="TRANSCRIPTIONAL REGULATOR MNTR"/>
    <property type="match status" value="1"/>
</dbReference>
<dbReference type="Pfam" id="PF04023">
    <property type="entry name" value="FeoA"/>
    <property type="match status" value="1"/>
</dbReference>
<keyword evidence="7" id="KW-0238">DNA-binding</keyword>
<dbReference type="PROSITE" id="PS50944">
    <property type="entry name" value="HTH_DTXR"/>
    <property type="match status" value="1"/>
</dbReference>
<evidence type="ECO:0000256" key="9">
    <source>
        <dbReference type="ARBA" id="ARBA00023163"/>
    </source>
</evidence>
<evidence type="ECO:0000313" key="13">
    <source>
        <dbReference type="EMBL" id="QMS55892.1"/>
    </source>
</evidence>
<dbReference type="GO" id="GO:0045892">
    <property type="term" value="P:negative regulation of DNA-templated transcription"/>
    <property type="evidence" value="ECO:0007669"/>
    <property type="project" value="TreeGrafter"/>
</dbReference>
<dbReference type="GO" id="GO:0003700">
    <property type="term" value="F:DNA-binding transcription factor activity"/>
    <property type="evidence" value="ECO:0007669"/>
    <property type="project" value="InterPro"/>
</dbReference>
<evidence type="ECO:0000256" key="8">
    <source>
        <dbReference type="ARBA" id="ARBA00023159"/>
    </source>
</evidence>
<evidence type="ECO:0000256" key="11">
    <source>
        <dbReference type="ARBA" id="ARBA00032593"/>
    </source>
</evidence>
<organism evidence="13 14">
    <name type="scientific">Kocuria varians</name>
    <name type="common">Micrococcus varians</name>
    <dbReference type="NCBI Taxonomy" id="1272"/>
    <lineage>
        <taxon>Bacteria</taxon>
        <taxon>Bacillati</taxon>
        <taxon>Actinomycetota</taxon>
        <taxon>Actinomycetes</taxon>
        <taxon>Micrococcales</taxon>
        <taxon>Micrococcaceae</taxon>
        <taxon>Kocuria</taxon>
    </lineage>
</organism>
<keyword evidence="9" id="KW-0804">Transcription</keyword>
<reference evidence="14" key="1">
    <citation type="submission" date="2017-08" db="EMBL/GenBank/DDBJ databases">
        <title>Draft Genome Sequence of Kocuria varians 80.</title>
        <authorList>
            <person name="Minaev M."/>
            <person name="Kurbakov K.A."/>
            <person name="Solodovnikova G.I."/>
            <person name="Kuznetsova O.A."/>
            <person name="Lisitsyn A.B."/>
        </authorList>
    </citation>
    <scope>NUCLEOTIDE SEQUENCE [LARGE SCALE GENOMIC DNA]</scope>
    <source>
        <strain evidence="14">80</strain>
    </source>
</reference>
<dbReference type="SUPFAM" id="SSF47979">
    <property type="entry name" value="Iron-dependent repressor protein, dimerization domain"/>
    <property type="match status" value="1"/>
</dbReference>
<dbReference type="AlphaFoldDB" id="A0A7D7PS39"/>
<evidence type="ECO:0000256" key="5">
    <source>
        <dbReference type="ARBA" id="ARBA00022491"/>
    </source>
</evidence>
<dbReference type="EMBL" id="CP059343">
    <property type="protein sequence ID" value="QMS55892.1"/>
    <property type="molecule type" value="Genomic_DNA"/>
</dbReference>
<accession>A0A7D7PS39</accession>
<evidence type="ECO:0000259" key="12">
    <source>
        <dbReference type="PROSITE" id="PS50944"/>
    </source>
</evidence>
<feature type="domain" description="HTH dtxR-type" evidence="12">
    <location>
        <begin position="28"/>
        <end position="90"/>
    </location>
</feature>
<dbReference type="Gene3D" id="1.10.60.10">
    <property type="entry name" value="Iron dependent repressor, metal binding and dimerisation domain"/>
    <property type="match status" value="1"/>
</dbReference>
<dbReference type="SMART" id="SM00529">
    <property type="entry name" value="HTH_DTXR"/>
    <property type="match status" value="1"/>
</dbReference>
<comment type="subunit">
    <text evidence="3">Homodimer.</text>
</comment>
<dbReference type="SMART" id="SM00899">
    <property type="entry name" value="FeoA"/>
    <property type="match status" value="1"/>
</dbReference>
<reference evidence="13 14" key="2">
    <citation type="submission" date="2020-07" db="EMBL/GenBank/DDBJ databases">
        <title>Genome of starter culture bacteria Kocuria salsicia reveals its technological properties and safety for usage in meat industry.</title>
        <authorList>
            <person name="Michael M."/>
            <person name="Konstantin K."/>
            <person name="Evgenii K."/>
            <person name="Galina S."/>
            <person name="Oksana K."/>
            <person name="Andrei L."/>
        </authorList>
    </citation>
    <scope>NUCLEOTIDE SEQUENCE [LARGE SCALE GENOMIC DNA]</scope>
    <source>
        <strain evidence="13 14">80</strain>
    </source>
</reference>
<keyword evidence="8" id="KW-0010">Activator</keyword>
<keyword evidence="14" id="KW-1185">Reference proteome</keyword>
<dbReference type="InterPro" id="IPR008988">
    <property type="entry name" value="Transcriptional_repressor_C"/>
</dbReference>
<dbReference type="InterPro" id="IPR036390">
    <property type="entry name" value="WH_DNA-bd_sf"/>
</dbReference>
<dbReference type="Pfam" id="PF02742">
    <property type="entry name" value="Fe_dep_repr_C"/>
    <property type="match status" value="1"/>
</dbReference>
<evidence type="ECO:0000256" key="7">
    <source>
        <dbReference type="ARBA" id="ARBA00023125"/>
    </source>
</evidence>
<dbReference type="Proteomes" id="UP000216825">
    <property type="component" value="Chromosome"/>
</dbReference>
<dbReference type="InterPro" id="IPR050536">
    <property type="entry name" value="DtxR_MntR_Metal-Reg"/>
</dbReference>
<comment type="similarity">
    <text evidence="2">Belongs to the DtxR/MntR family.</text>
</comment>
<dbReference type="Gene3D" id="1.10.10.10">
    <property type="entry name" value="Winged helix-like DNA-binding domain superfamily/Winged helix DNA-binding domain"/>
    <property type="match status" value="1"/>
</dbReference>
<evidence type="ECO:0000256" key="1">
    <source>
        <dbReference type="ARBA" id="ARBA00004496"/>
    </source>
</evidence>
<keyword evidence="10" id="KW-0464">Manganese</keyword>
<evidence type="ECO:0000256" key="10">
    <source>
        <dbReference type="ARBA" id="ARBA00023211"/>
    </source>
</evidence>
<gene>
    <name evidence="13" type="primary">ideR_1</name>
    <name evidence="13" type="ORF">CIB50_0000590</name>
</gene>
<evidence type="ECO:0000313" key="14">
    <source>
        <dbReference type="Proteomes" id="UP000216825"/>
    </source>
</evidence>
<dbReference type="PANTHER" id="PTHR33238">
    <property type="entry name" value="IRON (METAL) DEPENDENT REPRESSOR, DTXR FAMILY"/>
    <property type="match status" value="1"/>
</dbReference>
<dbReference type="GO" id="GO:0046983">
    <property type="term" value="F:protein dimerization activity"/>
    <property type="evidence" value="ECO:0007669"/>
    <property type="project" value="InterPro"/>
</dbReference>
<dbReference type="KEGG" id="kvr:CIB50_0000590"/>
<dbReference type="InterPro" id="IPR022689">
    <property type="entry name" value="Iron_dep_repressor"/>
</dbReference>
<sequence length="250" mass="27247">MERLHDVWLLGARFSALLESPTMSVAKLSVSHQNYLRAIWNLGEWSAEPVSTSALAAKVGLRLSTVSDALKKLTEQGLVAHSPYGAIELTEQGRALAVEMVRRHRLIETFLVEMLGYRWDQVHDEAEHLEHAVSDFMIDRLDDLLRHPSRDPHGDPIPAKDGTITPPDAVSLTTVPDGSRVRVERISDRDSGLLRFFAEQGIGVGVPLDIRSGGPYSGSVQAVLDDGARSVPLGQTATDAVWVSLGEVGS</sequence>
<keyword evidence="5" id="KW-0678">Repressor</keyword>
<dbReference type="GO" id="GO:0005737">
    <property type="term" value="C:cytoplasm"/>
    <property type="evidence" value="ECO:0007669"/>
    <property type="project" value="UniProtKB-SubCell"/>
</dbReference>
<name>A0A7D7PS39_KOCVA</name>
<comment type="subcellular location">
    <subcellularLocation>
        <location evidence="1">Cytoplasm</location>
    </subcellularLocation>
</comment>
<dbReference type="Pfam" id="PF01325">
    <property type="entry name" value="Fe_dep_repress"/>
    <property type="match status" value="1"/>
</dbReference>
<dbReference type="SUPFAM" id="SSF50037">
    <property type="entry name" value="C-terminal domain of transcriptional repressors"/>
    <property type="match status" value="1"/>
</dbReference>